<proteinExistence type="predicted"/>
<evidence type="ECO:0000313" key="1">
    <source>
        <dbReference type="EMBL" id="GAG81491.1"/>
    </source>
</evidence>
<reference evidence="1" key="1">
    <citation type="journal article" date="2014" name="Front. Microbiol.">
        <title>High frequency of phylogenetically diverse reductive dehalogenase-homologous genes in deep subseafloor sedimentary metagenomes.</title>
        <authorList>
            <person name="Kawai M."/>
            <person name="Futagami T."/>
            <person name="Toyoda A."/>
            <person name="Takaki Y."/>
            <person name="Nishi S."/>
            <person name="Hori S."/>
            <person name="Arai W."/>
            <person name="Tsubouchi T."/>
            <person name="Morono Y."/>
            <person name="Uchiyama I."/>
            <person name="Ito T."/>
            <person name="Fujiyama A."/>
            <person name="Inagaki F."/>
            <person name="Takami H."/>
        </authorList>
    </citation>
    <scope>NUCLEOTIDE SEQUENCE</scope>
    <source>
        <strain evidence="1">Expedition CK06-06</strain>
    </source>
</reference>
<name>X1CB17_9ZZZZ</name>
<dbReference type="AlphaFoldDB" id="X1CB17"/>
<organism evidence="1">
    <name type="scientific">marine sediment metagenome</name>
    <dbReference type="NCBI Taxonomy" id="412755"/>
    <lineage>
        <taxon>unclassified sequences</taxon>
        <taxon>metagenomes</taxon>
        <taxon>ecological metagenomes</taxon>
    </lineage>
</organism>
<sequence length="98" mass="11561">MLLSRAIFARARGDFQEAVYTVLKIRFRFIQTDLFGNKILSKVEWVLIGIYSAELLGVNPSVWSHIINLDYFEVYWDETERFAELARKTEKIVDKMLN</sequence>
<accession>X1CB17</accession>
<dbReference type="EMBL" id="BART01009827">
    <property type="protein sequence ID" value="GAG81491.1"/>
    <property type="molecule type" value="Genomic_DNA"/>
</dbReference>
<comment type="caution">
    <text evidence="1">The sequence shown here is derived from an EMBL/GenBank/DDBJ whole genome shotgun (WGS) entry which is preliminary data.</text>
</comment>
<gene>
    <name evidence="1" type="ORF">S01H4_21645</name>
</gene>
<protein>
    <submittedName>
        <fullName evidence="1">Uncharacterized protein</fullName>
    </submittedName>
</protein>